<protein>
    <submittedName>
        <fullName evidence="1">Uncharacterized protein</fullName>
    </submittedName>
</protein>
<proteinExistence type="predicted"/>
<dbReference type="EMBL" id="GDID01007746">
    <property type="protein sequence ID" value="JAP88860.1"/>
    <property type="molecule type" value="Transcribed_RNA"/>
</dbReference>
<feature type="non-terminal residue" evidence="1">
    <location>
        <position position="331"/>
    </location>
</feature>
<evidence type="ECO:0000313" key="1">
    <source>
        <dbReference type="EMBL" id="JAP88860.1"/>
    </source>
</evidence>
<sequence length="331" mass="36059">FLNEVDSLGSQMTANWVLLGAQFLLYQGQLIGCELAIAGHTTAIATLTGAVGVLQGQVSALEIATGIDKLSSEVLSNILPVVTSTVGKSIFKTFGGFLKDNWLDIAATLTSLVVGSSAMDKANRLFEVLTIDNQDLDGLYYIDISQNIKMPYHDFTAESIHAVYGVIDNYDQLIAVQTARINLINEQLLILIGMNGESDLPQGTLTTISLSDIIQMQQEHNGMIFQLQFNEQFNRDQIRQLNSAINALNLSNQSQDSNISLIWQNLINMDSVLGGVYSTVNNINSQYLTMQSDVAVIQSDVDTVQSDLTNISNTVSTLSTNVNDVVLSNQQ</sequence>
<dbReference type="AlphaFoldDB" id="A0A146JWA4"/>
<reference evidence="1" key="1">
    <citation type="submission" date="2015-07" db="EMBL/GenBank/DDBJ databases">
        <title>Adaptation to a free-living lifestyle via gene acquisitions in the diplomonad Trepomonas sp. PC1.</title>
        <authorList>
            <person name="Xu F."/>
            <person name="Jerlstrom-Hultqvist J."/>
            <person name="Kolisko M."/>
            <person name="Simpson A.G.B."/>
            <person name="Roger A.J."/>
            <person name="Svard S.G."/>
            <person name="Andersson J.O."/>
        </authorList>
    </citation>
    <scope>NUCLEOTIDE SEQUENCE</scope>
    <source>
        <strain evidence="1">PC1</strain>
    </source>
</reference>
<name>A0A146JWA4_9EUKA</name>
<organism evidence="1">
    <name type="scientific">Trepomonas sp. PC1</name>
    <dbReference type="NCBI Taxonomy" id="1076344"/>
    <lineage>
        <taxon>Eukaryota</taxon>
        <taxon>Metamonada</taxon>
        <taxon>Diplomonadida</taxon>
        <taxon>Hexamitidae</taxon>
        <taxon>Hexamitinae</taxon>
        <taxon>Trepomonas</taxon>
    </lineage>
</organism>
<gene>
    <name evidence="1" type="ORF">TPC1_31645</name>
</gene>
<accession>A0A146JWA4</accession>
<feature type="non-terminal residue" evidence="1">
    <location>
        <position position="1"/>
    </location>
</feature>